<dbReference type="SUPFAM" id="SSF53335">
    <property type="entry name" value="S-adenosyl-L-methionine-dependent methyltransferases"/>
    <property type="match status" value="1"/>
</dbReference>
<protein>
    <submittedName>
        <fullName evidence="5">G8559 protein</fullName>
    </submittedName>
</protein>
<evidence type="ECO:0000259" key="4">
    <source>
        <dbReference type="Pfam" id="PF13649"/>
    </source>
</evidence>
<name>A0ABP1G0S1_9CHLO</name>
<dbReference type="CDD" id="cd02440">
    <property type="entry name" value="AdoMet_MTases"/>
    <property type="match status" value="1"/>
</dbReference>
<dbReference type="EMBL" id="CAXHTA020000012">
    <property type="protein sequence ID" value="CAL5225693.1"/>
    <property type="molecule type" value="Genomic_DNA"/>
</dbReference>
<dbReference type="Gene3D" id="3.40.50.150">
    <property type="entry name" value="Vaccinia Virus protein VP39"/>
    <property type="match status" value="1"/>
</dbReference>
<dbReference type="Pfam" id="PF13649">
    <property type="entry name" value="Methyltransf_25"/>
    <property type="match status" value="1"/>
</dbReference>
<dbReference type="InterPro" id="IPR041698">
    <property type="entry name" value="Methyltransf_25"/>
</dbReference>
<keyword evidence="1" id="KW-0489">Methyltransferase</keyword>
<gene>
    <name evidence="5" type="primary">g8559</name>
    <name evidence="5" type="ORF">VP750_LOCUS7352</name>
</gene>
<dbReference type="PANTHER" id="PTHR43464:SF19">
    <property type="entry name" value="UBIQUINONE BIOSYNTHESIS O-METHYLTRANSFERASE, MITOCHONDRIAL"/>
    <property type="match status" value="1"/>
</dbReference>
<accession>A0ABP1G0S1</accession>
<keyword evidence="3" id="KW-0949">S-adenosyl-L-methionine</keyword>
<organism evidence="5 6">
    <name type="scientific">Coccomyxa viridis</name>
    <dbReference type="NCBI Taxonomy" id="1274662"/>
    <lineage>
        <taxon>Eukaryota</taxon>
        <taxon>Viridiplantae</taxon>
        <taxon>Chlorophyta</taxon>
        <taxon>core chlorophytes</taxon>
        <taxon>Trebouxiophyceae</taxon>
        <taxon>Trebouxiophyceae incertae sedis</taxon>
        <taxon>Coccomyxaceae</taxon>
        <taxon>Coccomyxa</taxon>
    </lineage>
</organism>
<evidence type="ECO:0000256" key="1">
    <source>
        <dbReference type="ARBA" id="ARBA00022603"/>
    </source>
</evidence>
<proteinExistence type="predicted"/>
<comment type="caution">
    <text evidence="5">The sequence shown here is derived from an EMBL/GenBank/DDBJ whole genome shotgun (WGS) entry which is preliminary data.</text>
</comment>
<dbReference type="PANTHER" id="PTHR43464">
    <property type="entry name" value="METHYLTRANSFERASE"/>
    <property type="match status" value="1"/>
</dbReference>
<reference evidence="5 6" key="1">
    <citation type="submission" date="2024-06" db="EMBL/GenBank/DDBJ databases">
        <authorList>
            <person name="Kraege A."/>
            <person name="Thomma B."/>
        </authorList>
    </citation>
    <scope>NUCLEOTIDE SEQUENCE [LARGE SCALE GENOMIC DNA]</scope>
</reference>
<dbReference type="Proteomes" id="UP001497392">
    <property type="component" value="Unassembled WGS sequence"/>
</dbReference>
<dbReference type="InterPro" id="IPR029063">
    <property type="entry name" value="SAM-dependent_MTases_sf"/>
</dbReference>
<evidence type="ECO:0000313" key="6">
    <source>
        <dbReference type="Proteomes" id="UP001497392"/>
    </source>
</evidence>
<evidence type="ECO:0000256" key="3">
    <source>
        <dbReference type="ARBA" id="ARBA00022691"/>
    </source>
</evidence>
<feature type="domain" description="Methyltransferase" evidence="4">
    <location>
        <begin position="60"/>
        <end position="159"/>
    </location>
</feature>
<sequence length="224" mass="24898">MAMETSSSLTARSSFRAKHQRSSIFWKNTPRKDWVAPWDIGKAQPSLIQAEKEGLLKGEVLDVGCGPGDNAIYLAAKGYQVTALDLSQHALERAAKRSKAAGIADGTLVFKQADMLHLGSTLGSHLWETALDSALLHCFPPELQPRYLAELQPHIKPGGHLILFCMSDANKDPYTGPERISKTQLQDLFSESKGWRMEQLTTAKYDTPVREGGFDTWRAYIKRV</sequence>
<keyword evidence="2" id="KW-0808">Transferase</keyword>
<evidence type="ECO:0000313" key="5">
    <source>
        <dbReference type="EMBL" id="CAL5225693.1"/>
    </source>
</evidence>
<keyword evidence="6" id="KW-1185">Reference proteome</keyword>
<evidence type="ECO:0000256" key="2">
    <source>
        <dbReference type="ARBA" id="ARBA00022679"/>
    </source>
</evidence>